<dbReference type="Gene3D" id="3.60.21.10">
    <property type="match status" value="1"/>
</dbReference>
<dbReference type="PANTHER" id="PTHR45867:SF3">
    <property type="entry name" value="ACID PHOSPHATASE TYPE 7"/>
    <property type="match status" value="1"/>
</dbReference>
<gene>
    <name evidence="1" type="ORF">JXQ802_LOCUS15786</name>
</gene>
<proteinExistence type="predicted"/>
<evidence type="ECO:0000313" key="2">
    <source>
        <dbReference type="Proteomes" id="UP000663870"/>
    </source>
</evidence>
<dbReference type="AlphaFoldDB" id="A0A814JBY1"/>
<sequence length="133" mass="15161">MVYSCAYIPYITCSGNHENAYKFSQYVTKFSMTSSHIIHMVVMLIIFTDSSWSSIYSNICQTVYNGTFDAYIDPDASVHIIIGSAGCNEHHDPFGIPWQWTKQVSHDQGGKVIDSMRLIKSKHGPYSYLFLKF</sequence>
<comment type="caution">
    <text evidence="1">The sequence shown here is derived from an EMBL/GenBank/DDBJ whole genome shotgun (WGS) entry which is preliminary data.</text>
</comment>
<dbReference type="Proteomes" id="UP000663870">
    <property type="component" value="Unassembled WGS sequence"/>
</dbReference>
<keyword evidence="2" id="KW-1185">Reference proteome</keyword>
<dbReference type="PANTHER" id="PTHR45867">
    <property type="entry name" value="PURPLE ACID PHOSPHATASE"/>
    <property type="match status" value="1"/>
</dbReference>
<dbReference type="InterPro" id="IPR029052">
    <property type="entry name" value="Metallo-depent_PP-like"/>
</dbReference>
<accession>A0A814JBY1</accession>
<name>A0A814JBY1_9BILA</name>
<evidence type="ECO:0000313" key="1">
    <source>
        <dbReference type="EMBL" id="CAF1033871.1"/>
    </source>
</evidence>
<protein>
    <submittedName>
        <fullName evidence="1">Uncharacterized protein</fullName>
    </submittedName>
</protein>
<organism evidence="1 2">
    <name type="scientific">Rotaria sordida</name>
    <dbReference type="NCBI Taxonomy" id="392033"/>
    <lineage>
        <taxon>Eukaryota</taxon>
        <taxon>Metazoa</taxon>
        <taxon>Spiralia</taxon>
        <taxon>Gnathifera</taxon>
        <taxon>Rotifera</taxon>
        <taxon>Eurotatoria</taxon>
        <taxon>Bdelloidea</taxon>
        <taxon>Philodinida</taxon>
        <taxon>Philodinidae</taxon>
        <taxon>Rotaria</taxon>
    </lineage>
</organism>
<dbReference type="EMBL" id="CAJNOL010000372">
    <property type="protein sequence ID" value="CAF1033871.1"/>
    <property type="molecule type" value="Genomic_DNA"/>
</dbReference>
<reference evidence="1" key="1">
    <citation type="submission" date="2021-02" db="EMBL/GenBank/DDBJ databases">
        <authorList>
            <person name="Nowell W R."/>
        </authorList>
    </citation>
    <scope>NUCLEOTIDE SEQUENCE</scope>
</reference>